<gene>
    <name evidence="1" type="ORF">ED733_000053</name>
</gene>
<evidence type="ECO:0000313" key="1">
    <source>
        <dbReference type="EMBL" id="TWU70950.1"/>
    </source>
</evidence>
<organism evidence="1 2">
    <name type="scientific">Metarhizium rileyi (strain RCEF 4871)</name>
    <name type="common">Nomuraea rileyi</name>
    <dbReference type="NCBI Taxonomy" id="1649241"/>
    <lineage>
        <taxon>Eukaryota</taxon>
        <taxon>Fungi</taxon>
        <taxon>Dikarya</taxon>
        <taxon>Ascomycota</taxon>
        <taxon>Pezizomycotina</taxon>
        <taxon>Sordariomycetes</taxon>
        <taxon>Hypocreomycetidae</taxon>
        <taxon>Hypocreales</taxon>
        <taxon>Clavicipitaceae</taxon>
        <taxon>Metarhizium</taxon>
    </lineage>
</organism>
<protein>
    <recommendedName>
        <fullName evidence="3">BHLH domain-containing protein</fullName>
    </recommendedName>
</protein>
<proteinExistence type="predicted"/>
<reference evidence="2" key="1">
    <citation type="submission" date="2018-12" db="EMBL/GenBank/DDBJ databases">
        <title>The complete genome of Metarhizium rileyi, a key fungal pathogen of Lepidoptera.</title>
        <authorList>
            <person name="Binneck E."/>
            <person name="Lastra C.C.L."/>
            <person name="Sosa-Gomez D.R."/>
        </authorList>
    </citation>
    <scope>NUCLEOTIDE SEQUENCE [LARGE SCALE GENOMIC DNA]</scope>
    <source>
        <strain evidence="2">Cep018-CH2</strain>
    </source>
</reference>
<dbReference type="Proteomes" id="UP000317257">
    <property type="component" value="Unassembled WGS sequence"/>
</dbReference>
<accession>A0A5C6FZB4</accession>
<feature type="non-terminal residue" evidence="1">
    <location>
        <position position="163"/>
    </location>
</feature>
<evidence type="ECO:0008006" key="3">
    <source>
        <dbReference type="Google" id="ProtNLM"/>
    </source>
</evidence>
<comment type="caution">
    <text evidence="1">The sequence shown here is derived from an EMBL/GenBank/DDBJ whole genome shotgun (WGS) entry which is preliminary data.</text>
</comment>
<name>A0A5C6FZB4_METRR</name>
<sequence length="163" mass="17310">MALSHPRRKGTQKKRSLAALVPSLQSVESSKLSKHLVVDETILFLQTVNRKAAESQMLIDSLLTERHQLLAEMSLWRASAGIETCVFPAPVSDAGHGADITRGAVAATEATGVTGSLGSLDLLGRENDVAALDTFAVSDITSMLDVRTAWSGTLSLENDALIP</sequence>
<dbReference type="AlphaFoldDB" id="A0A5C6FZB4"/>
<evidence type="ECO:0000313" key="2">
    <source>
        <dbReference type="Proteomes" id="UP000317257"/>
    </source>
</evidence>
<dbReference type="EMBL" id="SBHS01000056">
    <property type="protein sequence ID" value="TWU70950.1"/>
    <property type="molecule type" value="Genomic_DNA"/>
</dbReference>